<evidence type="ECO:0000313" key="8">
    <source>
        <dbReference type="EMBL" id="AFZ15955.1"/>
    </source>
</evidence>
<dbReference type="SUPFAM" id="SSF111369">
    <property type="entry name" value="HlyD-like secretion proteins"/>
    <property type="match status" value="2"/>
</dbReference>
<dbReference type="GO" id="GO:1990281">
    <property type="term" value="C:efflux pump complex"/>
    <property type="evidence" value="ECO:0007669"/>
    <property type="project" value="TreeGrafter"/>
</dbReference>
<evidence type="ECO:0000256" key="3">
    <source>
        <dbReference type="SAM" id="Coils"/>
    </source>
</evidence>
<accession>K9W6F2</accession>
<sequence>MYSKSPSAQWFTAQIYTAERYSKVSPQQGKYKQEFSWLLLLFILMPLPFLTGCSGSSKTGAEAQSTSSRSKTEKGGIAVDVAIAKTGIIEEPLNFIGSTQPDRQVSLRAQVEGRLLSLQVDVGDPVKKGQMLARLDDSLLVTSVTQGQSELAALQSEVARAQTQVTNARSQAEQARAELKQAQVDAQRLRSLSAAGAITKQQAELAQTEAATAQQRLNSAIAQIATEQQAVAAAQGRVEAQRAAIAQAKERQSYALLASPITGVVLEKISEPGNLVQPGGEILRLGDFSRVKVVVQVSDQYLSKIRVGQSVKVRLDALPNEEFTGQVTRILPSPTASTTAVQIPVEITIPNSNGRIGSQLRAEINFESNTQPRVVVPQSALQGERNKGSRSSANSQSPNPQSSKGTVFVVTGEGNQATVKSRPVQVGSSANGQVEILSGLKPGERFVSGSTKPLKDGDSVRLSILSQSPEKQEQR</sequence>
<dbReference type="RefSeq" id="WP_015180119.1">
    <property type="nucleotide sequence ID" value="NC_019738.1"/>
</dbReference>
<keyword evidence="2 3" id="KW-0175">Coiled coil</keyword>
<evidence type="ECO:0000259" key="6">
    <source>
        <dbReference type="Pfam" id="PF25954"/>
    </source>
</evidence>
<comment type="similarity">
    <text evidence="1">Belongs to the membrane fusion protein (MFP) (TC 8.A.1) family.</text>
</comment>
<evidence type="ECO:0000256" key="4">
    <source>
        <dbReference type="SAM" id="MobiDB-lite"/>
    </source>
</evidence>
<organism evidence="8 9">
    <name type="scientific">Allocoleopsis franciscana PCC 7113</name>
    <dbReference type="NCBI Taxonomy" id="1173027"/>
    <lineage>
        <taxon>Bacteria</taxon>
        <taxon>Bacillati</taxon>
        <taxon>Cyanobacteriota</taxon>
        <taxon>Cyanophyceae</taxon>
        <taxon>Coleofasciculales</taxon>
        <taxon>Coleofasciculaceae</taxon>
        <taxon>Allocoleopsis</taxon>
        <taxon>Allocoleopsis franciscana</taxon>
    </lineage>
</organism>
<dbReference type="PANTHER" id="PTHR30469:SF15">
    <property type="entry name" value="HLYD FAMILY OF SECRETION PROTEINS"/>
    <property type="match status" value="1"/>
</dbReference>
<dbReference type="GO" id="GO:1990195">
    <property type="term" value="C:macrolide transmembrane transporter complex"/>
    <property type="evidence" value="ECO:0007669"/>
    <property type="project" value="InterPro"/>
</dbReference>
<gene>
    <name evidence="8" type="ORF">Mic7113_0007</name>
</gene>
<dbReference type="Pfam" id="PF25975">
    <property type="entry name" value="CzcB_C"/>
    <property type="match status" value="1"/>
</dbReference>
<feature type="coiled-coil region" evidence="3">
    <location>
        <begin position="144"/>
        <end position="251"/>
    </location>
</feature>
<dbReference type="Gene3D" id="2.40.420.20">
    <property type="match status" value="1"/>
</dbReference>
<dbReference type="EMBL" id="CP003630">
    <property type="protein sequence ID" value="AFZ15955.1"/>
    <property type="molecule type" value="Genomic_DNA"/>
</dbReference>
<dbReference type="InterPro" id="IPR030190">
    <property type="entry name" value="MacA_alpha-hairpin_sf"/>
</dbReference>
<evidence type="ECO:0000259" key="7">
    <source>
        <dbReference type="Pfam" id="PF25975"/>
    </source>
</evidence>
<reference evidence="8 9" key="1">
    <citation type="submission" date="2012-06" db="EMBL/GenBank/DDBJ databases">
        <title>Finished chromosome of genome of Microcoleus sp. PCC 7113.</title>
        <authorList>
            <consortium name="US DOE Joint Genome Institute"/>
            <person name="Gugger M."/>
            <person name="Coursin T."/>
            <person name="Rippka R."/>
            <person name="Tandeau De Marsac N."/>
            <person name="Huntemann M."/>
            <person name="Wei C.-L."/>
            <person name="Han J."/>
            <person name="Detter J.C."/>
            <person name="Han C."/>
            <person name="Tapia R."/>
            <person name="Chen A."/>
            <person name="Kyrpides N."/>
            <person name="Mavromatis K."/>
            <person name="Markowitz V."/>
            <person name="Szeto E."/>
            <person name="Ivanova N."/>
            <person name="Pagani I."/>
            <person name="Pati A."/>
            <person name="Goodwin L."/>
            <person name="Nordberg H.P."/>
            <person name="Cantor M.N."/>
            <person name="Hua S.X."/>
            <person name="Woyke T."/>
            <person name="Kerfeld C.A."/>
        </authorList>
    </citation>
    <scope>NUCLEOTIDE SEQUENCE [LARGE SCALE GENOMIC DNA]</scope>
    <source>
        <strain evidence="8 9">PCC 7113</strain>
    </source>
</reference>
<dbReference type="KEGG" id="mic:Mic7113_0007"/>
<dbReference type="eggNOG" id="COG0845">
    <property type="taxonomic scope" value="Bacteria"/>
</dbReference>
<feature type="domain" description="CzcB-like C-terminal circularly permuted SH3-like" evidence="7">
    <location>
        <begin position="404"/>
        <end position="449"/>
    </location>
</feature>
<dbReference type="InterPro" id="IPR058792">
    <property type="entry name" value="Beta-barrel_RND_2"/>
</dbReference>
<evidence type="ECO:0000256" key="2">
    <source>
        <dbReference type="ARBA" id="ARBA00023054"/>
    </source>
</evidence>
<evidence type="ECO:0000313" key="9">
    <source>
        <dbReference type="Proteomes" id="UP000010471"/>
    </source>
</evidence>
<feature type="region of interest" description="Disordered" evidence="4">
    <location>
        <begin position="380"/>
        <end position="407"/>
    </location>
</feature>
<dbReference type="NCBIfam" id="TIGR01730">
    <property type="entry name" value="RND_mfp"/>
    <property type="match status" value="1"/>
</dbReference>
<name>K9W6F2_9CYAN</name>
<dbReference type="AlphaFoldDB" id="K9W6F2"/>
<dbReference type="Gene3D" id="2.40.30.170">
    <property type="match status" value="1"/>
</dbReference>
<dbReference type="GO" id="GO:1990961">
    <property type="term" value="P:xenobiotic detoxification by transmembrane export across the plasma membrane"/>
    <property type="evidence" value="ECO:0007669"/>
    <property type="project" value="InterPro"/>
</dbReference>
<protein>
    <submittedName>
        <fullName evidence="8">RND family efflux transporter, MFP subunit</fullName>
    </submittedName>
</protein>
<dbReference type="InterPro" id="IPR058649">
    <property type="entry name" value="CzcB_C"/>
</dbReference>
<dbReference type="GO" id="GO:0019898">
    <property type="term" value="C:extrinsic component of membrane"/>
    <property type="evidence" value="ECO:0007669"/>
    <property type="project" value="InterPro"/>
</dbReference>
<dbReference type="STRING" id="1173027.Mic7113_0007"/>
<dbReference type="InterPro" id="IPR058625">
    <property type="entry name" value="MdtA-like_BSH"/>
</dbReference>
<keyword evidence="9" id="KW-1185">Reference proteome</keyword>
<dbReference type="HOGENOM" id="CLU_018816_1_2_3"/>
<evidence type="ECO:0000256" key="1">
    <source>
        <dbReference type="ARBA" id="ARBA00009477"/>
    </source>
</evidence>
<dbReference type="Gene3D" id="2.40.50.100">
    <property type="match status" value="1"/>
</dbReference>
<dbReference type="InterPro" id="IPR006143">
    <property type="entry name" value="RND_pump_MFP"/>
</dbReference>
<evidence type="ECO:0000259" key="5">
    <source>
        <dbReference type="Pfam" id="PF25917"/>
    </source>
</evidence>
<dbReference type="Pfam" id="PF25917">
    <property type="entry name" value="BSH_RND"/>
    <property type="match status" value="1"/>
</dbReference>
<dbReference type="PANTHER" id="PTHR30469">
    <property type="entry name" value="MULTIDRUG RESISTANCE PROTEIN MDTA"/>
    <property type="match status" value="1"/>
</dbReference>
<dbReference type="Proteomes" id="UP000010471">
    <property type="component" value="Chromosome"/>
</dbReference>
<dbReference type="PATRIC" id="fig|1173027.3.peg.8"/>
<feature type="domain" description="Multidrug resistance protein MdtA-like barrel-sandwich hybrid" evidence="5">
    <location>
        <begin position="103"/>
        <end position="279"/>
    </location>
</feature>
<dbReference type="GO" id="GO:0015562">
    <property type="term" value="F:efflux transmembrane transporter activity"/>
    <property type="evidence" value="ECO:0007669"/>
    <property type="project" value="TreeGrafter"/>
</dbReference>
<feature type="domain" description="CusB-like beta-barrel" evidence="6">
    <location>
        <begin position="293"/>
        <end position="368"/>
    </location>
</feature>
<dbReference type="GO" id="GO:0030313">
    <property type="term" value="C:cell envelope"/>
    <property type="evidence" value="ECO:0007669"/>
    <property type="project" value="UniProtKB-SubCell"/>
</dbReference>
<feature type="region of interest" description="Disordered" evidence="4">
    <location>
        <begin position="443"/>
        <end position="475"/>
    </location>
</feature>
<proteinExistence type="inferred from homology"/>
<feature type="compositionally biased region" description="Low complexity" evidence="4">
    <location>
        <begin position="389"/>
        <end position="403"/>
    </location>
</feature>
<dbReference type="Pfam" id="PF25954">
    <property type="entry name" value="Beta-barrel_RND_2"/>
    <property type="match status" value="1"/>
</dbReference>
<dbReference type="Gene3D" id="6.10.140.1990">
    <property type="match status" value="1"/>
</dbReference>